<comment type="caution">
    <text evidence="2">The sequence shown here is derived from an EMBL/GenBank/DDBJ whole genome shotgun (WGS) entry which is preliminary data.</text>
</comment>
<feature type="transmembrane region" description="Helical" evidence="1">
    <location>
        <begin position="110"/>
        <end position="133"/>
    </location>
</feature>
<evidence type="ECO:0000256" key="1">
    <source>
        <dbReference type="SAM" id="Phobius"/>
    </source>
</evidence>
<sequence>MASQFDAAGESIPTATLAVRGVVALVLALVGNGLLLGVVRAADLVASIQQLSVGPVALFTVLGVLGATLVFGLLTRRSDRPDRTFMGVAAAVLLLSFGPDYWVLQNEPGATVGAVLVLMVMHVVVAAASVVALTDRFSPIAR</sequence>
<dbReference type="RefSeq" id="WP_256533205.1">
    <property type="nucleotide sequence ID" value="NZ_CP101824.1"/>
</dbReference>
<dbReference type="Pfam" id="PF19545">
    <property type="entry name" value="DUF6069"/>
    <property type="match status" value="1"/>
</dbReference>
<proteinExistence type="predicted"/>
<keyword evidence="3" id="KW-1185">Reference proteome</keyword>
<keyword evidence="1" id="KW-1133">Transmembrane helix</keyword>
<feature type="transmembrane region" description="Helical" evidence="1">
    <location>
        <begin position="85"/>
        <end position="104"/>
    </location>
</feature>
<evidence type="ECO:0000313" key="2">
    <source>
        <dbReference type="EMBL" id="MFC3959693.1"/>
    </source>
</evidence>
<organism evidence="2 3">
    <name type="scientific">Halovivax cerinus</name>
    <dbReference type="NCBI Taxonomy" id="1487865"/>
    <lineage>
        <taxon>Archaea</taxon>
        <taxon>Methanobacteriati</taxon>
        <taxon>Methanobacteriota</taxon>
        <taxon>Stenosarchaea group</taxon>
        <taxon>Halobacteria</taxon>
        <taxon>Halobacteriales</taxon>
        <taxon>Natrialbaceae</taxon>
        <taxon>Halovivax</taxon>
    </lineage>
</organism>
<accession>A0ABD5NSE7</accession>
<evidence type="ECO:0000313" key="3">
    <source>
        <dbReference type="Proteomes" id="UP001595846"/>
    </source>
</evidence>
<dbReference type="AlphaFoldDB" id="A0ABD5NSE7"/>
<feature type="transmembrane region" description="Helical" evidence="1">
    <location>
        <begin position="21"/>
        <end position="41"/>
    </location>
</feature>
<keyword evidence="1" id="KW-0812">Transmembrane</keyword>
<protein>
    <submittedName>
        <fullName evidence="2">DUF6069 family protein</fullName>
    </submittedName>
</protein>
<dbReference type="GeneID" id="73902319"/>
<reference evidence="2 3" key="1">
    <citation type="journal article" date="2019" name="Int. J. Syst. Evol. Microbiol.">
        <title>The Global Catalogue of Microorganisms (GCM) 10K type strain sequencing project: providing services to taxonomists for standard genome sequencing and annotation.</title>
        <authorList>
            <consortium name="The Broad Institute Genomics Platform"/>
            <consortium name="The Broad Institute Genome Sequencing Center for Infectious Disease"/>
            <person name="Wu L."/>
            <person name="Ma J."/>
        </authorList>
    </citation>
    <scope>NUCLEOTIDE SEQUENCE [LARGE SCALE GENOMIC DNA]</scope>
    <source>
        <strain evidence="2 3">IBRC-M 10256</strain>
    </source>
</reference>
<dbReference type="EMBL" id="JBHSAQ010000013">
    <property type="protein sequence ID" value="MFC3959693.1"/>
    <property type="molecule type" value="Genomic_DNA"/>
</dbReference>
<keyword evidence="1" id="KW-0472">Membrane</keyword>
<gene>
    <name evidence="2" type="ORF">ACFOUR_15130</name>
</gene>
<name>A0ABD5NSE7_9EURY</name>
<feature type="transmembrane region" description="Helical" evidence="1">
    <location>
        <begin position="53"/>
        <end position="73"/>
    </location>
</feature>
<dbReference type="Proteomes" id="UP001595846">
    <property type="component" value="Unassembled WGS sequence"/>
</dbReference>
<dbReference type="InterPro" id="IPR045713">
    <property type="entry name" value="DUF6069"/>
</dbReference>